<keyword evidence="6" id="KW-1185">Reference proteome</keyword>
<dbReference type="Gene3D" id="1.10.20.10">
    <property type="entry name" value="Histone, subunit A"/>
    <property type="match status" value="1"/>
</dbReference>
<dbReference type="InterPro" id="IPR003958">
    <property type="entry name" value="CBFA_NFYB_domain"/>
</dbReference>
<feature type="compositionally biased region" description="Low complexity" evidence="3">
    <location>
        <begin position="106"/>
        <end position="115"/>
    </location>
</feature>
<dbReference type="InterPro" id="IPR009072">
    <property type="entry name" value="Histone-fold"/>
</dbReference>
<dbReference type="InterPro" id="IPR050568">
    <property type="entry name" value="Transcr_DNA_Rep_Reg"/>
</dbReference>
<dbReference type="Proteomes" id="UP001516400">
    <property type="component" value="Unassembled WGS sequence"/>
</dbReference>
<feature type="region of interest" description="Disordered" evidence="3">
    <location>
        <begin position="99"/>
        <end position="140"/>
    </location>
</feature>
<feature type="compositionally biased region" description="Low complexity" evidence="3">
    <location>
        <begin position="123"/>
        <end position="133"/>
    </location>
</feature>
<protein>
    <recommendedName>
        <fullName evidence="4">Transcription factor CBF/NF-Y/archaeal histone domain-containing protein</fullName>
    </recommendedName>
</protein>
<dbReference type="CDD" id="cd22924">
    <property type="entry name" value="HFD_CHRAC1-like"/>
    <property type="match status" value="1"/>
</dbReference>
<comment type="caution">
    <text evidence="5">The sequence shown here is derived from an EMBL/GenBank/DDBJ whole genome shotgun (WGS) entry which is preliminary data.</text>
</comment>
<dbReference type="SUPFAM" id="SSF47113">
    <property type="entry name" value="Histone-fold"/>
    <property type="match status" value="1"/>
</dbReference>
<dbReference type="EMBL" id="JABFTP020000062">
    <property type="protein sequence ID" value="KAL3273686.1"/>
    <property type="molecule type" value="Genomic_DNA"/>
</dbReference>
<dbReference type="PANTHER" id="PTHR10252">
    <property type="entry name" value="HISTONE-LIKE TRANSCRIPTION FACTOR CCAAT-RELATED"/>
    <property type="match status" value="1"/>
</dbReference>
<dbReference type="Pfam" id="PF00808">
    <property type="entry name" value="CBFD_NFYB_HMF"/>
    <property type="match status" value="1"/>
</dbReference>
<evidence type="ECO:0000259" key="4">
    <source>
        <dbReference type="Pfam" id="PF00808"/>
    </source>
</evidence>
<dbReference type="PANTHER" id="PTHR10252:SF54">
    <property type="entry name" value="CHROMATIN ACCESSIBILITY COMPLEX PROTEIN 1"/>
    <property type="match status" value="1"/>
</dbReference>
<dbReference type="AlphaFoldDB" id="A0ABD2N5U4"/>
<proteinExistence type="predicted"/>
<sequence>MAGRTSLPLTRVCTIMKSSSDVENVGKESTIIMAKAAELFIKKLVMDGYNTMRGGAGTNKTLQYQFLAEIVQSDDKYEFLRDMMPKKITVREYKKIMAKKNEENGVNKNGNSSDSSDSDSEDSSSSSSTSGDSVISVHSA</sequence>
<dbReference type="GO" id="GO:0005634">
    <property type="term" value="C:nucleus"/>
    <property type="evidence" value="ECO:0007669"/>
    <property type="project" value="UniProtKB-SubCell"/>
</dbReference>
<name>A0ABD2N5U4_9CUCU</name>
<feature type="domain" description="Transcription factor CBF/NF-Y/archaeal histone" evidence="4">
    <location>
        <begin position="6"/>
        <end position="50"/>
    </location>
</feature>
<evidence type="ECO:0000256" key="1">
    <source>
        <dbReference type="ARBA" id="ARBA00004123"/>
    </source>
</evidence>
<gene>
    <name evidence="5" type="ORF">HHI36_015116</name>
</gene>
<evidence type="ECO:0000256" key="3">
    <source>
        <dbReference type="SAM" id="MobiDB-lite"/>
    </source>
</evidence>
<accession>A0ABD2N5U4</accession>
<keyword evidence="2" id="KW-0539">Nucleus</keyword>
<evidence type="ECO:0000256" key="2">
    <source>
        <dbReference type="ARBA" id="ARBA00023242"/>
    </source>
</evidence>
<evidence type="ECO:0000313" key="5">
    <source>
        <dbReference type="EMBL" id="KAL3273686.1"/>
    </source>
</evidence>
<evidence type="ECO:0000313" key="6">
    <source>
        <dbReference type="Proteomes" id="UP001516400"/>
    </source>
</evidence>
<organism evidence="5 6">
    <name type="scientific">Cryptolaemus montrouzieri</name>
    <dbReference type="NCBI Taxonomy" id="559131"/>
    <lineage>
        <taxon>Eukaryota</taxon>
        <taxon>Metazoa</taxon>
        <taxon>Ecdysozoa</taxon>
        <taxon>Arthropoda</taxon>
        <taxon>Hexapoda</taxon>
        <taxon>Insecta</taxon>
        <taxon>Pterygota</taxon>
        <taxon>Neoptera</taxon>
        <taxon>Endopterygota</taxon>
        <taxon>Coleoptera</taxon>
        <taxon>Polyphaga</taxon>
        <taxon>Cucujiformia</taxon>
        <taxon>Coccinelloidea</taxon>
        <taxon>Coccinellidae</taxon>
        <taxon>Scymninae</taxon>
        <taxon>Scymnini</taxon>
        <taxon>Cryptolaemus</taxon>
    </lineage>
</organism>
<reference evidence="5 6" key="1">
    <citation type="journal article" date="2021" name="BMC Biol.">
        <title>Horizontally acquired antibacterial genes associated with adaptive radiation of ladybird beetles.</title>
        <authorList>
            <person name="Li H.S."/>
            <person name="Tang X.F."/>
            <person name="Huang Y.H."/>
            <person name="Xu Z.Y."/>
            <person name="Chen M.L."/>
            <person name="Du X.Y."/>
            <person name="Qiu B.Y."/>
            <person name="Chen P.T."/>
            <person name="Zhang W."/>
            <person name="Slipinski A."/>
            <person name="Escalona H.E."/>
            <person name="Waterhouse R.M."/>
            <person name="Zwick A."/>
            <person name="Pang H."/>
        </authorList>
    </citation>
    <scope>NUCLEOTIDE SEQUENCE [LARGE SCALE GENOMIC DNA]</scope>
    <source>
        <strain evidence="5">SYSU2018</strain>
    </source>
</reference>
<comment type="subcellular location">
    <subcellularLocation>
        <location evidence="1">Nucleus</location>
    </subcellularLocation>
</comment>